<dbReference type="EMBL" id="AP018828">
    <property type="protein sequence ID" value="BBF82191.1"/>
    <property type="molecule type" value="Genomic_DNA"/>
</dbReference>
<dbReference type="RefSeq" id="WP_126423797.1">
    <property type="nucleotide sequence ID" value="NZ_AP018828.1"/>
</dbReference>
<organism evidence="3 4">
    <name type="scientific">Asticcacaulis excentricus</name>
    <dbReference type="NCBI Taxonomy" id="78587"/>
    <lineage>
        <taxon>Bacteria</taxon>
        <taxon>Pseudomonadati</taxon>
        <taxon>Pseudomonadota</taxon>
        <taxon>Alphaproteobacteria</taxon>
        <taxon>Caulobacterales</taxon>
        <taxon>Caulobacteraceae</taxon>
        <taxon>Asticcacaulis</taxon>
    </lineage>
</organism>
<dbReference type="Proteomes" id="UP000278756">
    <property type="component" value="Chromosome 2"/>
</dbReference>
<evidence type="ECO:0000313" key="4">
    <source>
        <dbReference type="Proteomes" id="UP000278756"/>
    </source>
</evidence>
<feature type="region of interest" description="Disordered" evidence="1">
    <location>
        <begin position="115"/>
        <end position="137"/>
    </location>
</feature>
<keyword evidence="2" id="KW-1133">Transmembrane helix</keyword>
<keyword evidence="2" id="KW-0812">Transmembrane</keyword>
<dbReference type="AlphaFoldDB" id="A0A3G9G8F4"/>
<evidence type="ECO:0000313" key="3">
    <source>
        <dbReference type="EMBL" id="BBF82191.1"/>
    </source>
</evidence>
<sequence length="137" mass="14257">MAIARTLSHGTKAGSETRFWTLIAVVMGLLVQVLFPPHLLAASRDGSGFVLCNSPVPVVDTTLSQAVAKDKAEKATQGLKCADCVLAGLTGLPQPDLTVVPVVYTQSLAALTPASDVEQPKARAPPRPHSCGPPHLV</sequence>
<evidence type="ECO:0008006" key="5">
    <source>
        <dbReference type="Google" id="ProtNLM"/>
    </source>
</evidence>
<reference evidence="4" key="1">
    <citation type="journal article" date="2017" name="Biotechnol. Biofuels">
        <title>Evaluation of environmental bacterial communities as a factor affecting the growth of duckweed Lemna minor.</title>
        <authorList>
            <person name="Ishizawa H."/>
            <person name="Kuroda M."/>
            <person name="Morikawa M."/>
            <person name="Ike M."/>
        </authorList>
    </citation>
    <scope>NUCLEOTIDE SEQUENCE [LARGE SCALE GENOMIC DNA]</scope>
    <source>
        <strain evidence="4">M6</strain>
    </source>
</reference>
<feature type="transmembrane region" description="Helical" evidence="2">
    <location>
        <begin position="17"/>
        <end position="35"/>
    </location>
</feature>
<gene>
    <name evidence="3" type="ORF">EM6_2821</name>
</gene>
<proteinExistence type="predicted"/>
<evidence type="ECO:0000256" key="1">
    <source>
        <dbReference type="SAM" id="MobiDB-lite"/>
    </source>
</evidence>
<dbReference type="OrthoDB" id="7173607at2"/>
<protein>
    <recommendedName>
        <fullName evidence="5">DUF2946 domain-containing protein</fullName>
    </recommendedName>
</protein>
<name>A0A3G9G8F4_9CAUL</name>
<accession>A0A3G9G8F4</accession>
<reference evidence="4" key="2">
    <citation type="journal article" date="2017" name="Plant Physiol. Biochem.">
        <title>Differential oxidative and antioxidative response of duckweed Lemna minor toward plant growth promoting/inhibiting bacteria.</title>
        <authorList>
            <person name="Ishizawa H."/>
            <person name="Kuroda M."/>
            <person name="Morikawa M."/>
            <person name="Ike M."/>
        </authorList>
    </citation>
    <scope>NUCLEOTIDE SEQUENCE [LARGE SCALE GENOMIC DNA]</scope>
    <source>
        <strain evidence="4">M6</strain>
    </source>
</reference>
<keyword evidence="2" id="KW-0472">Membrane</keyword>
<evidence type="ECO:0000256" key="2">
    <source>
        <dbReference type="SAM" id="Phobius"/>
    </source>
</evidence>